<dbReference type="Gene3D" id="3.40.50.300">
    <property type="entry name" value="P-loop containing nucleotide triphosphate hydrolases"/>
    <property type="match status" value="1"/>
</dbReference>
<dbReference type="CDD" id="cd03224">
    <property type="entry name" value="ABC_TM1139_LivF_branched"/>
    <property type="match status" value="1"/>
</dbReference>
<reference evidence="7 8" key="1">
    <citation type="submission" date="2024-09" db="EMBL/GenBank/DDBJ databases">
        <authorList>
            <person name="Sun Q."/>
            <person name="Mori K."/>
        </authorList>
    </citation>
    <scope>NUCLEOTIDE SEQUENCE [LARGE SCALE GENOMIC DNA]</scope>
    <source>
        <strain evidence="7 8">TBRC 3947</strain>
    </source>
</reference>
<evidence type="ECO:0000256" key="1">
    <source>
        <dbReference type="ARBA" id="ARBA00005417"/>
    </source>
</evidence>
<evidence type="ECO:0000259" key="6">
    <source>
        <dbReference type="PROSITE" id="PS50893"/>
    </source>
</evidence>
<dbReference type="InterPro" id="IPR003439">
    <property type="entry name" value="ABC_transporter-like_ATP-bd"/>
</dbReference>
<comment type="caution">
    <text evidence="7">The sequence shown here is derived from an EMBL/GenBank/DDBJ whole genome shotgun (WGS) entry which is preliminary data.</text>
</comment>
<keyword evidence="3" id="KW-0547">Nucleotide-binding</keyword>
<protein>
    <submittedName>
        <fullName evidence="7">ABC transporter ATP-binding protein</fullName>
    </submittedName>
</protein>
<accession>A0ABV6LYF5</accession>
<evidence type="ECO:0000313" key="7">
    <source>
        <dbReference type="EMBL" id="MFC0527308.1"/>
    </source>
</evidence>
<dbReference type="RefSeq" id="WP_377246950.1">
    <property type="nucleotide sequence ID" value="NZ_JBHLUH010000007.1"/>
</dbReference>
<organism evidence="7 8">
    <name type="scientific">Phytohabitans kaempferiae</name>
    <dbReference type="NCBI Taxonomy" id="1620943"/>
    <lineage>
        <taxon>Bacteria</taxon>
        <taxon>Bacillati</taxon>
        <taxon>Actinomycetota</taxon>
        <taxon>Actinomycetes</taxon>
        <taxon>Micromonosporales</taxon>
        <taxon>Micromonosporaceae</taxon>
    </lineage>
</organism>
<dbReference type="InterPro" id="IPR052156">
    <property type="entry name" value="BCAA_Transport_ATP-bd_LivF"/>
</dbReference>
<dbReference type="InterPro" id="IPR003593">
    <property type="entry name" value="AAA+_ATPase"/>
</dbReference>
<feature type="domain" description="ABC transporter" evidence="6">
    <location>
        <begin position="6"/>
        <end position="239"/>
    </location>
</feature>
<dbReference type="Pfam" id="PF00005">
    <property type="entry name" value="ABC_tran"/>
    <property type="match status" value="1"/>
</dbReference>
<proteinExistence type="inferred from homology"/>
<dbReference type="PANTHER" id="PTHR43820:SF4">
    <property type="entry name" value="HIGH-AFFINITY BRANCHED-CHAIN AMINO ACID TRANSPORT ATP-BINDING PROTEIN LIVF"/>
    <property type="match status" value="1"/>
</dbReference>
<evidence type="ECO:0000256" key="2">
    <source>
        <dbReference type="ARBA" id="ARBA00022448"/>
    </source>
</evidence>
<evidence type="ECO:0000256" key="3">
    <source>
        <dbReference type="ARBA" id="ARBA00022741"/>
    </source>
</evidence>
<dbReference type="SMART" id="SM00382">
    <property type="entry name" value="AAA"/>
    <property type="match status" value="1"/>
</dbReference>
<keyword evidence="2" id="KW-0813">Transport</keyword>
<dbReference type="PROSITE" id="PS00211">
    <property type="entry name" value="ABC_TRANSPORTER_1"/>
    <property type="match status" value="1"/>
</dbReference>
<dbReference type="GO" id="GO:0005524">
    <property type="term" value="F:ATP binding"/>
    <property type="evidence" value="ECO:0007669"/>
    <property type="project" value="UniProtKB-KW"/>
</dbReference>
<evidence type="ECO:0000256" key="4">
    <source>
        <dbReference type="ARBA" id="ARBA00022840"/>
    </source>
</evidence>
<comment type="similarity">
    <text evidence="1">Belongs to the ABC transporter superfamily.</text>
</comment>
<gene>
    <name evidence="7" type="ORF">ACFFIA_06510</name>
</gene>
<dbReference type="EMBL" id="JBHLUH010000007">
    <property type="protein sequence ID" value="MFC0527308.1"/>
    <property type="molecule type" value="Genomic_DNA"/>
</dbReference>
<dbReference type="SUPFAM" id="SSF52540">
    <property type="entry name" value="P-loop containing nucleoside triphosphate hydrolases"/>
    <property type="match status" value="1"/>
</dbReference>
<sequence>MTAPLLDVDGLATGYGDIRVVWDVSFQVFPGKVTALLGRNGSGKTTSLRAVAGLNPVRGGRIGYDGQRIDRMAAHKRVKAGISYVQEGKRVFRQQTVDDNLRLGGYSLGVRRSALDADCDRVYELFPVLREKRRHPAGSLSGGQQQMLAIGQAIMARPRLLMLDEPSGGLAPSIVAEVMSRVAALKESGLAILLVEQAVEAAVEVADHVTVLDIGKVTLSSPVDRIDDLDRLKDVCMGRVPTAGPAQDPAPAERS</sequence>
<keyword evidence="8" id="KW-1185">Reference proteome</keyword>
<name>A0ABV6LYF5_9ACTN</name>
<dbReference type="InterPro" id="IPR027417">
    <property type="entry name" value="P-loop_NTPase"/>
</dbReference>
<evidence type="ECO:0000256" key="5">
    <source>
        <dbReference type="ARBA" id="ARBA00022970"/>
    </source>
</evidence>
<evidence type="ECO:0000313" key="8">
    <source>
        <dbReference type="Proteomes" id="UP001589867"/>
    </source>
</evidence>
<keyword evidence="5" id="KW-0029">Amino-acid transport</keyword>
<dbReference type="PROSITE" id="PS50893">
    <property type="entry name" value="ABC_TRANSPORTER_2"/>
    <property type="match status" value="1"/>
</dbReference>
<dbReference type="PANTHER" id="PTHR43820">
    <property type="entry name" value="HIGH-AFFINITY BRANCHED-CHAIN AMINO ACID TRANSPORT ATP-BINDING PROTEIN LIVF"/>
    <property type="match status" value="1"/>
</dbReference>
<dbReference type="Proteomes" id="UP001589867">
    <property type="component" value="Unassembled WGS sequence"/>
</dbReference>
<dbReference type="InterPro" id="IPR017871">
    <property type="entry name" value="ABC_transporter-like_CS"/>
</dbReference>
<keyword evidence="4 7" id="KW-0067">ATP-binding</keyword>